<dbReference type="PROSITE" id="PS51186">
    <property type="entry name" value="GNAT"/>
    <property type="match status" value="1"/>
</dbReference>
<dbReference type="SUPFAM" id="SSF55729">
    <property type="entry name" value="Acyl-CoA N-acyltransferases (Nat)"/>
    <property type="match status" value="1"/>
</dbReference>
<dbReference type="EMBL" id="JWIC01000007">
    <property type="protein sequence ID" value="KID55939.1"/>
    <property type="molecule type" value="Genomic_DNA"/>
</dbReference>
<dbReference type="PANTHER" id="PTHR43441">
    <property type="entry name" value="RIBOSOMAL-PROTEIN-SERINE ACETYLTRANSFERASE"/>
    <property type="match status" value="1"/>
</dbReference>
<sequence>MTLPSIQLMSLGLHHSTELYNAVEHNRISLERNLPWVKQVTCDDSAQQYIDERVNSGEPSSKWVAIYVSGCFSGVFGVKYVDPVTSQCELGYWLCEKARGQKVIPRVLNELIPWIKSQGAKTLEFHCLEDNIASIRNAEKVGAILQSTAPTTLDISDTTRKMCVYALQL</sequence>
<dbReference type="GO" id="GO:0008999">
    <property type="term" value="F:protein-N-terminal-alanine acetyltransferase activity"/>
    <property type="evidence" value="ECO:0007669"/>
    <property type="project" value="TreeGrafter"/>
</dbReference>
<evidence type="ECO:0000313" key="3">
    <source>
        <dbReference type="Proteomes" id="UP000031327"/>
    </source>
</evidence>
<dbReference type="GO" id="GO:1990189">
    <property type="term" value="F:protein N-terminal-serine acetyltransferase activity"/>
    <property type="evidence" value="ECO:0007669"/>
    <property type="project" value="TreeGrafter"/>
</dbReference>
<gene>
    <name evidence="2" type="ORF">JF50_16530</name>
</gene>
<dbReference type="GO" id="GO:0005737">
    <property type="term" value="C:cytoplasm"/>
    <property type="evidence" value="ECO:0007669"/>
    <property type="project" value="TreeGrafter"/>
</dbReference>
<dbReference type="InterPro" id="IPR016181">
    <property type="entry name" value="Acyl_CoA_acyltransferase"/>
</dbReference>
<dbReference type="AlphaFoldDB" id="A0A0C1MGD7"/>
<dbReference type="Pfam" id="PF13302">
    <property type="entry name" value="Acetyltransf_3"/>
    <property type="match status" value="1"/>
</dbReference>
<dbReference type="Proteomes" id="UP000031327">
    <property type="component" value="Unassembled WGS sequence"/>
</dbReference>
<comment type="caution">
    <text evidence="2">The sequence shown here is derived from an EMBL/GenBank/DDBJ whole genome shotgun (WGS) entry which is preliminary data.</text>
</comment>
<dbReference type="OrthoDB" id="9784707at2"/>
<protein>
    <recommendedName>
        <fullName evidence="1">N-acetyltransferase domain-containing protein</fullName>
    </recommendedName>
</protein>
<reference evidence="2 3" key="1">
    <citation type="submission" date="2014-12" db="EMBL/GenBank/DDBJ databases">
        <title>Draft Genome Sequence of Pseudoalteromonas luteoviolacea HI1.</title>
        <authorList>
            <person name="Asahina A.Y."/>
            <person name="Hadfield M.G."/>
        </authorList>
    </citation>
    <scope>NUCLEOTIDE SEQUENCE [LARGE SCALE GENOMIC DNA]</scope>
    <source>
        <strain evidence="2 3">HI1</strain>
    </source>
</reference>
<dbReference type="InterPro" id="IPR000182">
    <property type="entry name" value="GNAT_dom"/>
</dbReference>
<proteinExistence type="predicted"/>
<evidence type="ECO:0000259" key="1">
    <source>
        <dbReference type="PROSITE" id="PS51186"/>
    </source>
</evidence>
<dbReference type="PANTHER" id="PTHR43441:SF2">
    <property type="entry name" value="FAMILY ACETYLTRANSFERASE, PUTATIVE (AFU_ORTHOLOGUE AFUA_7G00850)-RELATED"/>
    <property type="match status" value="1"/>
</dbReference>
<feature type="domain" description="N-acetyltransferase" evidence="1">
    <location>
        <begin position="20"/>
        <end position="169"/>
    </location>
</feature>
<dbReference type="Gene3D" id="3.40.630.30">
    <property type="match status" value="1"/>
</dbReference>
<evidence type="ECO:0000313" key="2">
    <source>
        <dbReference type="EMBL" id="KID55939.1"/>
    </source>
</evidence>
<dbReference type="InterPro" id="IPR051908">
    <property type="entry name" value="Ribosomal_N-acetyltransferase"/>
</dbReference>
<dbReference type="RefSeq" id="WP_039610511.1">
    <property type="nucleotide sequence ID" value="NZ_JWIC01000007.1"/>
</dbReference>
<accession>A0A0C1MGD7</accession>
<organism evidence="2 3">
    <name type="scientific">Pseudoalteromonas luteoviolacea</name>
    <dbReference type="NCBI Taxonomy" id="43657"/>
    <lineage>
        <taxon>Bacteria</taxon>
        <taxon>Pseudomonadati</taxon>
        <taxon>Pseudomonadota</taxon>
        <taxon>Gammaproteobacteria</taxon>
        <taxon>Alteromonadales</taxon>
        <taxon>Pseudoalteromonadaceae</taxon>
        <taxon>Pseudoalteromonas</taxon>
    </lineage>
</organism>
<name>A0A0C1MGD7_9GAMM</name>